<name>A0ABZ2V7M8_9RHOB</name>
<accession>A0ABZ2V7M8</accession>
<keyword evidence="2" id="KW-0732">Signal</keyword>
<feature type="transmembrane region" description="Helical" evidence="1">
    <location>
        <begin position="46"/>
        <end position="66"/>
    </location>
</feature>
<sequence>MRIFQTLAATAAISAFATTTLAGGLSDEIIEPEVEVMEIDEPPTSSVSPVYIIVGVLAALLVVAALDEDDDDDEVDDL</sequence>
<evidence type="ECO:0000313" key="3">
    <source>
        <dbReference type="EMBL" id="WZC50576.1"/>
    </source>
</evidence>
<evidence type="ECO:0000256" key="2">
    <source>
        <dbReference type="SAM" id="SignalP"/>
    </source>
</evidence>
<evidence type="ECO:0000256" key="1">
    <source>
        <dbReference type="SAM" id="Phobius"/>
    </source>
</evidence>
<dbReference type="EMBL" id="CP150951">
    <property type="protein sequence ID" value="WZC50576.1"/>
    <property type="molecule type" value="Genomic_DNA"/>
</dbReference>
<keyword evidence="1" id="KW-0472">Membrane</keyword>
<dbReference type="Proteomes" id="UP001440612">
    <property type="component" value="Chromosome"/>
</dbReference>
<dbReference type="RefSeq" id="WP_341368678.1">
    <property type="nucleotide sequence ID" value="NZ_CP150951.2"/>
</dbReference>
<feature type="signal peptide" evidence="2">
    <location>
        <begin position="1"/>
        <end position="22"/>
    </location>
</feature>
<keyword evidence="1" id="KW-0812">Transmembrane</keyword>
<feature type="chain" id="PRO_5046724563" evidence="2">
    <location>
        <begin position="23"/>
        <end position="78"/>
    </location>
</feature>
<keyword evidence="4" id="KW-1185">Reference proteome</keyword>
<keyword evidence="1" id="KW-1133">Transmembrane helix</keyword>
<gene>
    <name evidence="3" type="ORF">AABB29_08160</name>
</gene>
<proteinExistence type="predicted"/>
<reference evidence="4" key="1">
    <citation type="submission" date="2024-04" db="EMBL/GenBank/DDBJ databases">
        <title>Phylogenomic analyses of a clade within the roseobacter group suggest taxonomic reassignments of species of the genera Aestuariivita, Citreicella, Loktanella, Nautella, Pelagibaca, Ruegeria, Thalassobius, Thiobacimonas and Tropicibacter, and the proposal o.</title>
        <authorList>
            <person name="Jeon C.O."/>
        </authorList>
    </citation>
    <scope>NUCLEOTIDE SEQUENCE [LARGE SCALE GENOMIC DNA]</scope>
    <source>
        <strain evidence="4">BS5-3</strain>
    </source>
</reference>
<protein>
    <submittedName>
        <fullName evidence="3">Uncharacterized protein</fullName>
    </submittedName>
</protein>
<organism evidence="3 4">
    <name type="scientific">Yoonia phaeophyticola</name>
    <dbReference type="NCBI Taxonomy" id="3137369"/>
    <lineage>
        <taxon>Bacteria</taxon>
        <taxon>Pseudomonadati</taxon>
        <taxon>Pseudomonadota</taxon>
        <taxon>Alphaproteobacteria</taxon>
        <taxon>Rhodobacterales</taxon>
        <taxon>Paracoccaceae</taxon>
        <taxon>Yoonia</taxon>
    </lineage>
</organism>
<evidence type="ECO:0000313" key="4">
    <source>
        <dbReference type="Proteomes" id="UP001440612"/>
    </source>
</evidence>